<keyword evidence="1" id="KW-0472">Membrane</keyword>
<dbReference type="CDD" id="cd07341">
    <property type="entry name" value="M56_BlaR1_MecR1_like"/>
    <property type="match status" value="1"/>
</dbReference>
<evidence type="ECO:0000313" key="3">
    <source>
        <dbReference type="EMBL" id="TWI85045.1"/>
    </source>
</evidence>
<dbReference type="EMBL" id="VLLE01000002">
    <property type="protein sequence ID" value="TWI85045.1"/>
    <property type="molecule type" value="Genomic_DNA"/>
</dbReference>
<feature type="domain" description="Peptidase M56" evidence="2">
    <location>
        <begin position="119"/>
        <end position="306"/>
    </location>
</feature>
<dbReference type="AlphaFoldDB" id="A0A562SUT0"/>
<dbReference type="OrthoDB" id="15218at2"/>
<feature type="transmembrane region" description="Helical" evidence="1">
    <location>
        <begin position="20"/>
        <end position="40"/>
    </location>
</feature>
<proteinExistence type="predicted"/>
<dbReference type="Pfam" id="PF05569">
    <property type="entry name" value="Peptidase_M56"/>
    <property type="match status" value="1"/>
</dbReference>
<dbReference type="InterPro" id="IPR008756">
    <property type="entry name" value="Peptidase_M56"/>
</dbReference>
<evidence type="ECO:0000256" key="1">
    <source>
        <dbReference type="SAM" id="Phobius"/>
    </source>
</evidence>
<feature type="transmembrane region" description="Helical" evidence="1">
    <location>
        <begin position="224"/>
        <end position="247"/>
    </location>
</feature>
<protein>
    <submittedName>
        <fullName evidence="3">BlaR1 peptidase M56</fullName>
    </submittedName>
</protein>
<name>A0A562SUT0_9BACT</name>
<comment type="caution">
    <text evidence="3">The sequence shown here is derived from an EMBL/GenBank/DDBJ whole genome shotgun (WGS) entry which is preliminary data.</text>
</comment>
<feature type="transmembrane region" description="Helical" evidence="1">
    <location>
        <begin position="114"/>
        <end position="135"/>
    </location>
</feature>
<evidence type="ECO:0000313" key="4">
    <source>
        <dbReference type="Proteomes" id="UP000316167"/>
    </source>
</evidence>
<dbReference type="PANTHER" id="PTHR34978:SF3">
    <property type="entry name" value="SLR0241 PROTEIN"/>
    <property type="match status" value="1"/>
</dbReference>
<keyword evidence="4" id="KW-1185">Reference proteome</keyword>
<evidence type="ECO:0000259" key="2">
    <source>
        <dbReference type="Pfam" id="PF05569"/>
    </source>
</evidence>
<keyword evidence="1" id="KW-1133">Transmembrane helix</keyword>
<feature type="transmembrane region" description="Helical" evidence="1">
    <location>
        <begin position="192"/>
        <end position="212"/>
    </location>
</feature>
<dbReference type="Gene3D" id="3.30.2010.10">
    <property type="entry name" value="Metalloproteases ('zincins'), catalytic domain"/>
    <property type="match status" value="1"/>
</dbReference>
<reference evidence="3 4" key="1">
    <citation type="journal article" date="2015" name="Stand. Genomic Sci.">
        <title>Genomic Encyclopedia of Bacterial and Archaeal Type Strains, Phase III: the genomes of soil and plant-associated and newly described type strains.</title>
        <authorList>
            <person name="Whitman W.B."/>
            <person name="Woyke T."/>
            <person name="Klenk H.P."/>
            <person name="Zhou Y."/>
            <person name="Lilburn T.G."/>
            <person name="Beck B.J."/>
            <person name="De Vos P."/>
            <person name="Vandamme P."/>
            <person name="Eisen J.A."/>
            <person name="Garrity G."/>
            <person name="Hugenholtz P."/>
            <person name="Kyrpides N.C."/>
        </authorList>
    </citation>
    <scope>NUCLEOTIDE SEQUENCE [LARGE SCALE GENOMIC DNA]</scope>
    <source>
        <strain evidence="3 4">CGMCC 1.7271</strain>
    </source>
</reference>
<feature type="transmembrane region" description="Helical" evidence="1">
    <location>
        <begin position="47"/>
        <end position="69"/>
    </location>
</feature>
<dbReference type="Proteomes" id="UP000316167">
    <property type="component" value="Unassembled WGS sequence"/>
</dbReference>
<accession>A0A562SUT0</accession>
<keyword evidence="1" id="KW-0812">Transmembrane</keyword>
<feature type="transmembrane region" description="Helical" evidence="1">
    <location>
        <begin position="321"/>
        <end position="338"/>
    </location>
</feature>
<dbReference type="PANTHER" id="PTHR34978">
    <property type="entry name" value="POSSIBLE SENSOR-TRANSDUCER PROTEIN BLAR"/>
    <property type="match status" value="1"/>
</dbReference>
<dbReference type="InterPro" id="IPR052173">
    <property type="entry name" value="Beta-lactam_resp_regulator"/>
</dbReference>
<gene>
    <name evidence="3" type="ORF">IQ13_0199</name>
</gene>
<organism evidence="3 4">
    <name type="scientific">Lacibacter cauensis</name>
    <dbReference type="NCBI Taxonomy" id="510947"/>
    <lineage>
        <taxon>Bacteria</taxon>
        <taxon>Pseudomonadati</taxon>
        <taxon>Bacteroidota</taxon>
        <taxon>Chitinophagia</taxon>
        <taxon>Chitinophagales</taxon>
        <taxon>Chitinophagaceae</taxon>
        <taxon>Lacibacter</taxon>
    </lineage>
</organism>
<dbReference type="RefSeq" id="WP_144883612.1">
    <property type="nucleotide sequence ID" value="NZ_VLLE01000002.1"/>
</dbReference>
<sequence>MQQLFQSAFLQALGKAIANSIWQIGLLYLLYHLVVLLFRIKQSTIKNFFSTVLSFTGFAWFLYTIGSLWNNQLQQKTALVITDAGAGNSLLNSFTNSNRWELFFNWLDYKIQFVLPYLSAAYIVVLVWFAAKLLLQVQAANALRNKGLTEVEDDIKEFFSYLVETMGLQRNVQLYFSKQIDIPATIGFLKPIVLLPATAVTHLTAAQLEAVLLHELAHIKRNDYFWNMLLSVSETILFFNPFALLLIGIARKERENSCDDYVMNYQQNAAVYAEALLNVEKARIQNPQLAMALGDNKHHLKDRIKRILNLPAEKNKISSRLLALVLFTVVFALTGWMLKEHKPAVQLSERRMASSTPLKKSANNTYYLTTEVVEKKTKDEVVLHDEERKYRLQLHPKTKMENVVLWDELENEELKFDKVIINDMPVEWFERIVKPGTQYRREKPEQPERDVFLFRYKHDSLQYAQQEKEMNVYVENGDRTREAPRRKMPSVRVLPQHYSAYTKNWHTDSLLKKINIQWPEGFTFQQFPPDEFLQRFLPMEEGVFFQRLQQGSDEVKKERMKTKVSVMRRPKKAVDSTLAEEEQRYRTNRSAALAVLHNKKALLDEIKRAQQHFEFVVENDVLFLQGPPPSCNCPVDSIPQQGQQMNMPPQPKRIVIKKLEVIRL</sequence>